<dbReference type="Gene3D" id="1.10.630.10">
    <property type="entry name" value="Cytochrome P450"/>
    <property type="match status" value="1"/>
</dbReference>
<dbReference type="GO" id="GO:0016705">
    <property type="term" value="F:oxidoreductase activity, acting on paired donors, with incorporation or reduction of molecular oxygen"/>
    <property type="evidence" value="ECO:0007669"/>
    <property type="project" value="InterPro"/>
</dbReference>
<evidence type="ECO:0000256" key="8">
    <source>
        <dbReference type="ARBA" id="ARBA00023004"/>
    </source>
</evidence>
<dbReference type="GO" id="GO:0005506">
    <property type="term" value="F:iron ion binding"/>
    <property type="evidence" value="ECO:0007669"/>
    <property type="project" value="InterPro"/>
</dbReference>
<dbReference type="InterPro" id="IPR036396">
    <property type="entry name" value="Cyt_P450_sf"/>
</dbReference>
<evidence type="ECO:0000313" key="12">
    <source>
        <dbReference type="Proteomes" id="UP000237105"/>
    </source>
</evidence>
<evidence type="ECO:0000256" key="1">
    <source>
        <dbReference type="ARBA" id="ARBA00004167"/>
    </source>
</evidence>
<keyword evidence="8" id="KW-0408">Iron</keyword>
<comment type="caution">
    <text evidence="11">The sequence shown here is derived from an EMBL/GenBank/DDBJ whole genome shotgun (WGS) entry which is preliminary data.</text>
</comment>
<comment type="similarity">
    <text evidence="2">Belongs to the cytochrome P450 family.</text>
</comment>
<evidence type="ECO:0000256" key="4">
    <source>
        <dbReference type="ARBA" id="ARBA00022692"/>
    </source>
</evidence>
<dbReference type="GO" id="GO:0016020">
    <property type="term" value="C:membrane"/>
    <property type="evidence" value="ECO:0007669"/>
    <property type="project" value="UniProtKB-SubCell"/>
</dbReference>
<keyword evidence="3" id="KW-0349">Heme</keyword>
<dbReference type="OrthoDB" id="1470350at2759"/>
<keyword evidence="7" id="KW-0560">Oxidoreductase</keyword>
<dbReference type="AlphaFoldDB" id="A0A2P5E2I9"/>
<evidence type="ECO:0000256" key="3">
    <source>
        <dbReference type="ARBA" id="ARBA00022617"/>
    </source>
</evidence>
<protein>
    <submittedName>
        <fullName evidence="11">Cytochrome P</fullName>
    </submittedName>
</protein>
<evidence type="ECO:0000256" key="10">
    <source>
        <dbReference type="ARBA" id="ARBA00023136"/>
    </source>
</evidence>
<evidence type="ECO:0000256" key="7">
    <source>
        <dbReference type="ARBA" id="ARBA00023002"/>
    </source>
</evidence>
<dbReference type="PANTHER" id="PTHR24282">
    <property type="entry name" value="CYTOCHROME P450 FAMILY MEMBER"/>
    <property type="match status" value="1"/>
</dbReference>
<dbReference type="GO" id="GO:0020037">
    <property type="term" value="F:heme binding"/>
    <property type="evidence" value="ECO:0007669"/>
    <property type="project" value="InterPro"/>
</dbReference>
<evidence type="ECO:0000256" key="9">
    <source>
        <dbReference type="ARBA" id="ARBA00023033"/>
    </source>
</evidence>
<comment type="subcellular location">
    <subcellularLocation>
        <location evidence="1">Membrane</location>
        <topology evidence="1">Single-pass membrane protein</topology>
    </subcellularLocation>
</comment>
<evidence type="ECO:0000256" key="5">
    <source>
        <dbReference type="ARBA" id="ARBA00022723"/>
    </source>
</evidence>
<dbReference type="GO" id="GO:0004497">
    <property type="term" value="F:monooxygenase activity"/>
    <property type="evidence" value="ECO:0007669"/>
    <property type="project" value="UniProtKB-KW"/>
</dbReference>
<dbReference type="InterPro" id="IPR001128">
    <property type="entry name" value="Cyt_P450"/>
</dbReference>
<dbReference type="Proteomes" id="UP000237105">
    <property type="component" value="Unassembled WGS sequence"/>
</dbReference>
<keyword evidence="10" id="KW-0472">Membrane</keyword>
<keyword evidence="4" id="KW-0812">Transmembrane</keyword>
<sequence>MDLQGIKCRPYKFIHGNTKQISAMLKESVNRPTGLSHEIFPRLQPRTHCWSNMYTQLLILEPELIKEVLNDRDKASHKPEINPYLKKILRDGLTMSQAGKWAKMRKLASFAFHNESLKVSSCYFF</sequence>
<keyword evidence="12" id="KW-1185">Reference proteome</keyword>
<evidence type="ECO:0000313" key="11">
    <source>
        <dbReference type="EMBL" id="PON79754.1"/>
    </source>
</evidence>
<evidence type="ECO:0000256" key="2">
    <source>
        <dbReference type="ARBA" id="ARBA00010617"/>
    </source>
</evidence>
<reference evidence="12" key="1">
    <citation type="submission" date="2016-06" db="EMBL/GenBank/DDBJ databases">
        <title>Parallel loss of symbiosis genes in relatives of nitrogen-fixing non-legume Parasponia.</title>
        <authorList>
            <person name="Van Velzen R."/>
            <person name="Holmer R."/>
            <person name="Bu F."/>
            <person name="Rutten L."/>
            <person name="Van Zeijl A."/>
            <person name="Liu W."/>
            <person name="Santuari L."/>
            <person name="Cao Q."/>
            <person name="Sharma T."/>
            <person name="Shen D."/>
            <person name="Roswanjaya Y."/>
            <person name="Wardhani T."/>
            <person name="Kalhor M.S."/>
            <person name="Jansen J."/>
            <person name="Van den Hoogen J."/>
            <person name="Gungor B."/>
            <person name="Hartog M."/>
            <person name="Hontelez J."/>
            <person name="Verver J."/>
            <person name="Yang W.-C."/>
            <person name="Schijlen E."/>
            <person name="Repin R."/>
            <person name="Schilthuizen M."/>
            <person name="Schranz E."/>
            <person name="Heidstra R."/>
            <person name="Miyata K."/>
            <person name="Fedorova E."/>
            <person name="Kohlen W."/>
            <person name="Bisseling T."/>
            <person name="Smit S."/>
            <person name="Geurts R."/>
        </authorList>
    </citation>
    <scope>NUCLEOTIDE SEQUENCE [LARGE SCALE GENOMIC DNA]</scope>
    <source>
        <strain evidence="12">cv. WU1-14</strain>
    </source>
</reference>
<name>A0A2P5E2I9_PARAD</name>
<keyword evidence="9" id="KW-0503">Monooxygenase</keyword>
<proteinExistence type="inferred from homology"/>
<dbReference type="STRING" id="3476.A0A2P5E2I9"/>
<dbReference type="PANTHER" id="PTHR24282:SF20">
    <property type="entry name" value="CYTOCHROME P450 CYP749A22-LIKE"/>
    <property type="match status" value="1"/>
</dbReference>
<evidence type="ECO:0000256" key="6">
    <source>
        <dbReference type="ARBA" id="ARBA00022989"/>
    </source>
</evidence>
<keyword evidence="5" id="KW-0479">Metal-binding</keyword>
<dbReference type="SUPFAM" id="SSF48264">
    <property type="entry name" value="Cytochrome P450"/>
    <property type="match status" value="1"/>
</dbReference>
<gene>
    <name evidence="11" type="ORF">PanWU01x14_009860</name>
</gene>
<keyword evidence="6" id="KW-1133">Transmembrane helix</keyword>
<accession>A0A2P5E2I9</accession>
<organism evidence="11 12">
    <name type="scientific">Parasponia andersonii</name>
    <name type="common">Sponia andersonii</name>
    <dbReference type="NCBI Taxonomy" id="3476"/>
    <lineage>
        <taxon>Eukaryota</taxon>
        <taxon>Viridiplantae</taxon>
        <taxon>Streptophyta</taxon>
        <taxon>Embryophyta</taxon>
        <taxon>Tracheophyta</taxon>
        <taxon>Spermatophyta</taxon>
        <taxon>Magnoliopsida</taxon>
        <taxon>eudicotyledons</taxon>
        <taxon>Gunneridae</taxon>
        <taxon>Pentapetalae</taxon>
        <taxon>rosids</taxon>
        <taxon>fabids</taxon>
        <taxon>Rosales</taxon>
        <taxon>Cannabaceae</taxon>
        <taxon>Parasponia</taxon>
    </lineage>
</organism>
<dbReference type="EMBL" id="JXTB01000003">
    <property type="protein sequence ID" value="PON79754.1"/>
    <property type="molecule type" value="Genomic_DNA"/>
</dbReference>
<dbReference type="Pfam" id="PF00067">
    <property type="entry name" value="p450"/>
    <property type="match status" value="1"/>
</dbReference>
<dbReference type="InterPro" id="IPR050665">
    <property type="entry name" value="Cytochrome_P450_Monooxygen"/>
</dbReference>